<organism evidence="2 3">
    <name type="scientific">Frankliniella occidentalis</name>
    <name type="common">Western flower thrips</name>
    <name type="synonym">Euthrips occidentalis</name>
    <dbReference type="NCBI Taxonomy" id="133901"/>
    <lineage>
        <taxon>Eukaryota</taxon>
        <taxon>Metazoa</taxon>
        <taxon>Ecdysozoa</taxon>
        <taxon>Arthropoda</taxon>
        <taxon>Hexapoda</taxon>
        <taxon>Insecta</taxon>
        <taxon>Pterygota</taxon>
        <taxon>Neoptera</taxon>
        <taxon>Paraneoptera</taxon>
        <taxon>Thysanoptera</taxon>
        <taxon>Terebrantia</taxon>
        <taxon>Thripoidea</taxon>
        <taxon>Thripidae</taxon>
        <taxon>Frankliniella</taxon>
    </lineage>
</organism>
<dbReference type="OrthoDB" id="414826at2759"/>
<reference evidence="3" key="2">
    <citation type="submission" date="2025-08" db="UniProtKB">
        <authorList>
            <consortium name="RefSeq"/>
        </authorList>
    </citation>
    <scope>IDENTIFICATION</scope>
    <source>
        <tissue evidence="3">Whole organism</tissue>
    </source>
</reference>
<dbReference type="InterPro" id="IPR035940">
    <property type="entry name" value="CAP_sf"/>
</dbReference>
<evidence type="ECO:0000259" key="1">
    <source>
        <dbReference type="SMART" id="SM00198"/>
    </source>
</evidence>
<dbReference type="RefSeq" id="XP_052131664.1">
    <property type="nucleotide sequence ID" value="XM_052275704.1"/>
</dbReference>
<gene>
    <name evidence="3" type="primary">LOC113211341</name>
</gene>
<dbReference type="GO" id="GO:0005576">
    <property type="term" value="C:extracellular region"/>
    <property type="evidence" value="ECO:0007669"/>
    <property type="project" value="UniProtKB-SubCell"/>
</dbReference>
<name>A0A9C6X9M0_FRAOC</name>
<protein>
    <submittedName>
        <fullName evidence="3">Venom allergen 5-like</fullName>
    </submittedName>
</protein>
<dbReference type="SMART" id="SM00198">
    <property type="entry name" value="SCP"/>
    <property type="match status" value="2"/>
</dbReference>
<evidence type="ECO:0000313" key="3">
    <source>
        <dbReference type="RefSeq" id="XP_052131664.1"/>
    </source>
</evidence>
<proteinExistence type="predicted"/>
<keyword evidence="2" id="KW-1185">Reference proteome</keyword>
<dbReference type="SUPFAM" id="SSF55797">
    <property type="entry name" value="PR-1-like"/>
    <property type="match status" value="2"/>
</dbReference>
<dbReference type="CDD" id="cd05380">
    <property type="entry name" value="CAP_euk"/>
    <property type="match status" value="2"/>
</dbReference>
<dbReference type="GeneID" id="113211341"/>
<dbReference type="AlphaFoldDB" id="A0A9C6X9M0"/>
<dbReference type="InterPro" id="IPR002413">
    <property type="entry name" value="V5_allergen-like"/>
</dbReference>
<feature type="domain" description="SCP" evidence="1">
    <location>
        <begin position="1"/>
        <end position="125"/>
    </location>
</feature>
<dbReference type="InterPro" id="IPR001283">
    <property type="entry name" value="CRISP-related"/>
</dbReference>
<reference evidence="3" key="1">
    <citation type="journal article" date="2018" name="Proc. Natl. Acad. Sci. U.S.A.">
        <title>Phylogenomics and the evolution of hemipteroid insects.</title>
        <authorList>
            <person name="Johnson K.P."/>
            <person name="Dietrich C.H."/>
            <person name="Friedrich F."/>
            <person name="Beutel R.G."/>
            <person name="Wipfler B."/>
            <person name="Peters R.S."/>
            <person name="Allen J.M."/>
            <person name="Petersen M."/>
            <person name="Donath A."/>
            <person name="Walden K.K."/>
            <person name="Kozlov A.M."/>
            <person name="Podsiadlowski L."/>
            <person name="Mayer C."/>
            <person name="Meusemann K."/>
            <person name="Vasilikopoulos A."/>
            <person name="Waterhouse R.M."/>
            <person name="Cameron S.L."/>
            <person name="Weirauch C."/>
            <person name="Swanson D.R."/>
            <person name="Percy D.M."/>
            <person name="Hardy N.B."/>
            <person name="Terry I."/>
            <person name="Liu S."/>
            <person name="Zhou X."/>
            <person name="Misof B."/>
            <person name="Robertson H.M."/>
            <person name="Yoshizawa K."/>
        </authorList>
    </citation>
    <scope>NUCLEOTIDE SEQUENCE</scope>
    <source>
        <tissue evidence="3">Whole organism</tissue>
    </source>
</reference>
<dbReference type="InterPro" id="IPR014044">
    <property type="entry name" value="CAP_dom"/>
</dbReference>
<sequence>MKQMYWDEELQELAQAWADQCEWGHDPCRRTARWSAKGQNLGLTFSLDWTFPASTNRVEDWFQELKLYNYTKGPFTFAPATSHFTQLAWSDTYLVGCGRTRYMSEHGLPSEYLVCNYGPGGNVFGNALYREGPPCSRCPLSCSDRYPGLCARSEDSNELGSGLVSTVASLPPLRLDEPSNTPFLEAELTALAERAGAAEAAAVCPRPSTPGPNCVGYRAAPLSQDEKTVILHRHNFYRSQVASGVVAGLPAASRMLQMVWDDEVASLAQRWADQCSFGYDECAKTDDFQLGQSMAIWYSQDPKLFPGPEGRVEGWFNERAQANLTALLEDFK</sequence>
<dbReference type="Gene3D" id="3.40.33.10">
    <property type="entry name" value="CAP"/>
    <property type="match status" value="2"/>
</dbReference>
<feature type="domain" description="SCP" evidence="1">
    <location>
        <begin position="225"/>
        <end position="332"/>
    </location>
</feature>
<dbReference type="InterPro" id="IPR018244">
    <property type="entry name" value="Allrgn_V5/Tpx1_CS"/>
</dbReference>
<evidence type="ECO:0000313" key="2">
    <source>
        <dbReference type="Proteomes" id="UP000504606"/>
    </source>
</evidence>
<dbReference type="PROSITE" id="PS01010">
    <property type="entry name" value="CRISP_2"/>
    <property type="match status" value="1"/>
</dbReference>
<accession>A0A9C6X9M0</accession>
<dbReference type="PANTHER" id="PTHR10334">
    <property type="entry name" value="CYSTEINE-RICH SECRETORY PROTEIN-RELATED"/>
    <property type="match status" value="1"/>
</dbReference>
<dbReference type="PRINTS" id="PR00837">
    <property type="entry name" value="V5TPXLIKE"/>
</dbReference>
<dbReference type="Proteomes" id="UP000504606">
    <property type="component" value="Unplaced"/>
</dbReference>
<dbReference type="Pfam" id="PF00188">
    <property type="entry name" value="CAP"/>
    <property type="match status" value="2"/>
</dbReference>
<dbReference type="PRINTS" id="PR00838">
    <property type="entry name" value="V5ALLERGEN"/>
</dbReference>
<dbReference type="KEGG" id="foc:113211341"/>